<comment type="caution">
    <text evidence="1">The sequence shown here is derived from an EMBL/GenBank/DDBJ whole genome shotgun (WGS) entry which is preliminary data.</text>
</comment>
<sequence>MSVCHFKDMCIKESVQRSSLPKQASNKTKDRMSVCHFQEVCIKESAQRSPLLKQVSNTNKGSYEHPPLSRSVHKGISSMIVASKASEQHKQRIV</sequence>
<name>A0ABR2QT32_9ROSI</name>
<accession>A0ABR2QT32</accession>
<organism evidence="1 2">
    <name type="scientific">Hibiscus sabdariffa</name>
    <name type="common">roselle</name>
    <dbReference type="NCBI Taxonomy" id="183260"/>
    <lineage>
        <taxon>Eukaryota</taxon>
        <taxon>Viridiplantae</taxon>
        <taxon>Streptophyta</taxon>
        <taxon>Embryophyta</taxon>
        <taxon>Tracheophyta</taxon>
        <taxon>Spermatophyta</taxon>
        <taxon>Magnoliopsida</taxon>
        <taxon>eudicotyledons</taxon>
        <taxon>Gunneridae</taxon>
        <taxon>Pentapetalae</taxon>
        <taxon>rosids</taxon>
        <taxon>malvids</taxon>
        <taxon>Malvales</taxon>
        <taxon>Malvaceae</taxon>
        <taxon>Malvoideae</taxon>
        <taxon>Hibiscus</taxon>
    </lineage>
</organism>
<reference evidence="1 2" key="1">
    <citation type="journal article" date="2024" name="G3 (Bethesda)">
        <title>Genome assembly of Hibiscus sabdariffa L. provides insights into metabolisms of medicinal natural products.</title>
        <authorList>
            <person name="Kim T."/>
        </authorList>
    </citation>
    <scope>NUCLEOTIDE SEQUENCE [LARGE SCALE GENOMIC DNA]</scope>
    <source>
        <strain evidence="1">TK-2024</strain>
        <tissue evidence="1">Old leaves</tissue>
    </source>
</reference>
<evidence type="ECO:0000313" key="1">
    <source>
        <dbReference type="EMBL" id="KAK9003807.1"/>
    </source>
</evidence>
<dbReference type="Proteomes" id="UP001396334">
    <property type="component" value="Unassembled WGS sequence"/>
</dbReference>
<proteinExistence type="predicted"/>
<evidence type="ECO:0000313" key="2">
    <source>
        <dbReference type="Proteomes" id="UP001396334"/>
    </source>
</evidence>
<keyword evidence="2" id="KW-1185">Reference proteome</keyword>
<protein>
    <submittedName>
        <fullName evidence="1">Uncharacterized protein</fullName>
    </submittedName>
</protein>
<gene>
    <name evidence="1" type="ORF">V6N11_018703</name>
</gene>
<dbReference type="EMBL" id="JBBPBN010000032">
    <property type="protein sequence ID" value="KAK9003807.1"/>
    <property type="molecule type" value="Genomic_DNA"/>
</dbReference>